<dbReference type="EMBL" id="JACIGK010000002">
    <property type="protein sequence ID" value="MBB4264877.1"/>
    <property type="molecule type" value="Genomic_DNA"/>
</dbReference>
<dbReference type="RefSeq" id="WP_343058508.1">
    <property type="nucleotide sequence ID" value="NZ_JACIGK010000002.1"/>
</dbReference>
<keyword evidence="4" id="KW-1185">Reference proteome</keyword>
<dbReference type="EC" id="3.6.1.40" evidence="3"/>
<dbReference type="AlphaFoldDB" id="A0A7W6RAG6"/>
<dbReference type="Pfam" id="PF02541">
    <property type="entry name" value="Ppx-GppA"/>
    <property type="match status" value="1"/>
</dbReference>
<dbReference type="EC" id="3.6.1.11" evidence="3"/>
<gene>
    <name evidence="3" type="ORF">GGD89_000484</name>
</gene>
<keyword evidence="3" id="KW-0378">Hydrolase</keyword>
<dbReference type="InterPro" id="IPR043129">
    <property type="entry name" value="ATPase_NBD"/>
</dbReference>
<feature type="domain" description="Exopolyphosphatase C-terminal" evidence="2">
    <location>
        <begin position="330"/>
        <end position="471"/>
    </location>
</feature>
<evidence type="ECO:0000313" key="4">
    <source>
        <dbReference type="Proteomes" id="UP000554286"/>
    </source>
</evidence>
<evidence type="ECO:0000313" key="3">
    <source>
        <dbReference type="EMBL" id="MBB4264877.1"/>
    </source>
</evidence>
<dbReference type="GO" id="GO:0004309">
    <property type="term" value="F:exopolyphosphatase activity"/>
    <property type="evidence" value="ECO:0007669"/>
    <property type="project" value="UniProtKB-EC"/>
</dbReference>
<dbReference type="Proteomes" id="UP000554286">
    <property type="component" value="Unassembled WGS sequence"/>
</dbReference>
<evidence type="ECO:0000259" key="1">
    <source>
        <dbReference type="Pfam" id="PF02541"/>
    </source>
</evidence>
<protein>
    <submittedName>
        <fullName evidence="3">Exopolyphosphatase/guanosine-5'-triphosphate, 3'-diphosphate pyrophosphatase</fullName>
        <ecNumber evidence="3">3.6.1.11</ecNumber>
        <ecNumber evidence="3">3.6.1.40</ecNumber>
    </submittedName>
</protein>
<dbReference type="GO" id="GO:0008894">
    <property type="term" value="F:guanosine-5'-triphosphate,3'-diphosphate diphosphatase activity"/>
    <property type="evidence" value="ECO:0007669"/>
    <property type="project" value="UniProtKB-EC"/>
</dbReference>
<dbReference type="SUPFAM" id="SSF109604">
    <property type="entry name" value="HD-domain/PDEase-like"/>
    <property type="match status" value="1"/>
</dbReference>
<dbReference type="InterPro" id="IPR003695">
    <property type="entry name" value="Ppx_GppA_N"/>
</dbReference>
<comment type="caution">
    <text evidence="3">The sequence shown here is derived from an EMBL/GenBank/DDBJ whole genome shotgun (WGS) entry which is preliminary data.</text>
</comment>
<dbReference type="InterPro" id="IPR048951">
    <property type="entry name" value="Ppx_C"/>
</dbReference>
<dbReference type="CDD" id="cd24052">
    <property type="entry name" value="ASKHA_NBD_HpPPX-GppA-like"/>
    <property type="match status" value="1"/>
</dbReference>
<feature type="domain" description="Ppx/GppA phosphatase N-terminal" evidence="1">
    <location>
        <begin position="9"/>
        <end position="287"/>
    </location>
</feature>
<dbReference type="Gene3D" id="3.30.420.40">
    <property type="match status" value="1"/>
</dbReference>
<evidence type="ECO:0000259" key="2">
    <source>
        <dbReference type="Pfam" id="PF21697"/>
    </source>
</evidence>
<dbReference type="PANTHER" id="PTHR30005">
    <property type="entry name" value="EXOPOLYPHOSPHATASE"/>
    <property type="match status" value="1"/>
</dbReference>
<dbReference type="Gene3D" id="3.30.420.150">
    <property type="entry name" value="Exopolyphosphatase. Domain 2"/>
    <property type="match status" value="1"/>
</dbReference>
<reference evidence="3 4" key="1">
    <citation type="submission" date="2020-08" db="EMBL/GenBank/DDBJ databases">
        <title>Genome sequencing of Purple Non-Sulfur Bacteria from various extreme environments.</title>
        <authorList>
            <person name="Mayer M."/>
        </authorList>
    </citation>
    <scope>NUCLEOTIDE SEQUENCE [LARGE SCALE GENOMIC DNA]</scope>
    <source>
        <strain evidence="3 4">JA131</strain>
    </source>
</reference>
<name>A0A7W6RAG6_9PROT</name>
<sequence length="482" mass="52263">MGSNSVRLVVYRGGARVPVPLFNEKALCALGQGLANSGRLNPEGRALARAAVGRFVALARAMGVERLEVLATAAVRDAEDGPDLVADLERDNTIRVQVLSGRDEARRAAEGVLCAVPEAEGVVADLGGGSLDLVWVQGGRFKDTASFPLGLLRLTEASGGDRAMAESLLDEALAREPWLSRAGGEAVYAVGGAWRALARVCMDRLTYPLHVLDNFTVSATDARPLLAWVAEAAPKDLMQVQRLSKKRVPMLPLAAMALGRLVDAVRPRRVVFSVYGVREGQFMHTLPEALRRQDPLLASMKMMARDAGRFPVQGDEVATWMEPLFPAEPPDLARMRHAASLIGDIFWNEHPDYRADQAFHRMLRLPFMGLNHRDRAALALVVYHRYGGDGDASVVVQAEALLDDPARARRTRVIGAALRLAHTLSGGAPGVLSRTTLARDLSGRLTLTVPDGDPLFEPEFLERRLEKLARVLDADPVVVTAP</sequence>
<proteinExistence type="predicted"/>
<dbReference type="SUPFAM" id="SSF53067">
    <property type="entry name" value="Actin-like ATPase domain"/>
    <property type="match status" value="2"/>
</dbReference>
<dbReference type="InterPro" id="IPR050273">
    <property type="entry name" value="GppA/Ppx_hydrolase"/>
</dbReference>
<accession>A0A7W6RAG6</accession>
<dbReference type="Gene3D" id="1.10.3210.10">
    <property type="entry name" value="Hypothetical protein af1432"/>
    <property type="match status" value="1"/>
</dbReference>
<dbReference type="PANTHER" id="PTHR30005:SF0">
    <property type="entry name" value="RETROGRADE REGULATION PROTEIN 2"/>
    <property type="match status" value="1"/>
</dbReference>
<dbReference type="Pfam" id="PF21697">
    <property type="entry name" value="Ppx_C"/>
    <property type="match status" value="1"/>
</dbReference>
<organism evidence="3 4">
    <name type="scientific">Roseospira visakhapatnamensis</name>
    <dbReference type="NCBI Taxonomy" id="390880"/>
    <lineage>
        <taxon>Bacteria</taxon>
        <taxon>Pseudomonadati</taxon>
        <taxon>Pseudomonadota</taxon>
        <taxon>Alphaproteobacteria</taxon>
        <taxon>Rhodospirillales</taxon>
        <taxon>Rhodospirillaceae</taxon>
        <taxon>Roseospira</taxon>
    </lineage>
</organism>